<gene>
    <name evidence="1" type="ORF">QYF61_018434</name>
</gene>
<dbReference type="EMBL" id="JAUNZN010000032">
    <property type="protein sequence ID" value="KAK4807093.1"/>
    <property type="molecule type" value="Genomic_DNA"/>
</dbReference>
<evidence type="ECO:0000313" key="2">
    <source>
        <dbReference type="Proteomes" id="UP001333110"/>
    </source>
</evidence>
<proteinExistence type="predicted"/>
<keyword evidence="2" id="KW-1185">Reference proteome</keyword>
<comment type="caution">
    <text evidence="1">The sequence shown here is derived from an EMBL/GenBank/DDBJ whole genome shotgun (WGS) entry which is preliminary data.</text>
</comment>
<organism evidence="1 2">
    <name type="scientific">Mycteria americana</name>
    <name type="common">Wood stork</name>
    <dbReference type="NCBI Taxonomy" id="33587"/>
    <lineage>
        <taxon>Eukaryota</taxon>
        <taxon>Metazoa</taxon>
        <taxon>Chordata</taxon>
        <taxon>Craniata</taxon>
        <taxon>Vertebrata</taxon>
        <taxon>Euteleostomi</taxon>
        <taxon>Archelosauria</taxon>
        <taxon>Archosauria</taxon>
        <taxon>Dinosauria</taxon>
        <taxon>Saurischia</taxon>
        <taxon>Theropoda</taxon>
        <taxon>Coelurosauria</taxon>
        <taxon>Aves</taxon>
        <taxon>Neognathae</taxon>
        <taxon>Neoaves</taxon>
        <taxon>Aequornithes</taxon>
        <taxon>Ciconiiformes</taxon>
        <taxon>Ciconiidae</taxon>
        <taxon>Mycteria</taxon>
    </lineage>
</organism>
<protein>
    <submittedName>
        <fullName evidence="1">Uncharacterized protein</fullName>
    </submittedName>
</protein>
<accession>A0AAN7RTD3</accession>
<dbReference type="AlphaFoldDB" id="A0AAN7RTD3"/>
<reference evidence="1 2" key="1">
    <citation type="journal article" date="2023" name="J. Hered.">
        <title>Chromosome-level genome of the wood stork (Mycteria americana) provides insight into avian chromosome evolution.</title>
        <authorList>
            <person name="Flamio R. Jr."/>
            <person name="Ramstad K.M."/>
        </authorList>
    </citation>
    <scope>NUCLEOTIDE SEQUENCE [LARGE SCALE GENOMIC DNA]</scope>
    <source>
        <strain evidence="1">JAX WOST 10</strain>
    </source>
</reference>
<dbReference type="Proteomes" id="UP001333110">
    <property type="component" value="Unassembled WGS sequence"/>
</dbReference>
<sequence length="109" mass="11464">MEAITQVTHECETCCNQASHTNLLYWTTAVNLPRQVLCVYHGGSDYQVAGNIPCKPCHCPKHHPGPCKASSHGVSTGCSFLQGTSTCSGVGSSTGCSVDICSDVVLHVL</sequence>
<name>A0AAN7RTD3_MYCAM</name>
<evidence type="ECO:0000313" key="1">
    <source>
        <dbReference type="EMBL" id="KAK4807093.1"/>
    </source>
</evidence>